<proteinExistence type="predicted"/>
<dbReference type="Proteomes" id="UP000182409">
    <property type="component" value="Unassembled WGS sequence"/>
</dbReference>
<evidence type="ECO:0000256" key="7">
    <source>
        <dbReference type="ARBA" id="ARBA00022967"/>
    </source>
</evidence>
<feature type="domain" description="Cation-transporting P-type ATPase N-terminal" evidence="11">
    <location>
        <begin position="11"/>
        <end position="85"/>
    </location>
</feature>
<dbReference type="SUPFAM" id="SSF81653">
    <property type="entry name" value="Calcium ATPase, transduction domain A"/>
    <property type="match status" value="1"/>
</dbReference>
<evidence type="ECO:0000256" key="4">
    <source>
        <dbReference type="ARBA" id="ARBA00022741"/>
    </source>
</evidence>
<evidence type="ECO:0000259" key="11">
    <source>
        <dbReference type="SMART" id="SM00831"/>
    </source>
</evidence>
<evidence type="ECO:0000256" key="5">
    <source>
        <dbReference type="ARBA" id="ARBA00022840"/>
    </source>
</evidence>
<evidence type="ECO:0000256" key="6">
    <source>
        <dbReference type="ARBA" id="ARBA00022842"/>
    </source>
</evidence>
<dbReference type="Pfam" id="PF00690">
    <property type="entry name" value="Cation_ATPase_N"/>
    <property type="match status" value="1"/>
</dbReference>
<evidence type="ECO:0000313" key="13">
    <source>
        <dbReference type="Proteomes" id="UP000182409"/>
    </source>
</evidence>
<name>A0A1H4L0Q3_9BACT</name>
<accession>A0A1H4L0Q3</accession>
<keyword evidence="6" id="KW-0460">Magnesium</keyword>
<dbReference type="SMART" id="SM00831">
    <property type="entry name" value="Cation_ATPase_N"/>
    <property type="match status" value="1"/>
</dbReference>
<keyword evidence="3 10" id="KW-0812">Transmembrane</keyword>
<evidence type="ECO:0000256" key="2">
    <source>
        <dbReference type="ARBA" id="ARBA00022553"/>
    </source>
</evidence>
<dbReference type="GO" id="GO:0012505">
    <property type="term" value="C:endomembrane system"/>
    <property type="evidence" value="ECO:0007669"/>
    <property type="project" value="UniProtKB-SubCell"/>
</dbReference>
<dbReference type="EMBL" id="FNSD01000001">
    <property type="protein sequence ID" value="SEB63968.1"/>
    <property type="molecule type" value="Genomic_DNA"/>
</dbReference>
<keyword evidence="8 10" id="KW-1133">Transmembrane helix</keyword>
<dbReference type="Gene3D" id="2.70.150.10">
    <property type="entry name" value="Calcium-transporting ATPase, cytoplasmic transduction domain A"/>
    <property type="match status" value="1"/>
</dbReference>
<comment type="subcellular location">
    <subcellularLocation>
        <location evidence="1">Endomembrane system</location>
        <topology evidence="1">Multi-pass membrane protein</topology>
    </subcellularLocation>
</comment>
<protein>
    <submittedName>
        <fullName evidence="12">ATPase, P-type (Transporting), HAD superfamily, subfamily IC</fullName>
    </submittedName>
</protein>
<evidence type="ECO:0000313" key="12">
    <source>
        <dbReference type="EMBL" id="SEB63968.1"/>
    </source>
</evidence>
<feature type="transmembrane region" description="Helical" evidence="10">
    <location>
        <begin position="69"/>
        <end position="86"/>
    </location>
</feature>
<keyword evidence="7" id="KW-1278">Translocase</keyword>
<dbReference type="InterPro" id="IPR018303">
    <property type="entry name" value="ATPase_P-typ_P_site"/>
</dbReference>
<dbReference type="InterPro" id="IPR004014">
    <property type="entry name" value="ATPase_P-typ_cation-transptr_N"/>
</dbReference>
<feature type="transmembrane region" description="Helical" evidence="10">
    <location>
        <begin position="285"/>
        <end position="316"/>
    </location>
</feature>
<feature type="transmembrane region" description="Helical" evidence="10">
    <location>
        <begin position="92"/>
        <end position="112"/>
    </location>
</feature>
<dbReference type="InterPro" id="IPR023298">
    <property type="entry name" value="ATPase_P-typ_TM_dom_sf"/>
</dbReference>
<feature type="transmembrane region" description="Helical" evidence="10">
    <location>
        <begin position="260"/>
        <end position="279"/>
    </location>
</feature>
<evidence type="ECO:0000256" key="8">
    <source>
        <dbReference type="ARBA" id="ARBA00022989"/>
    </source>
</evidence>
<keyword evidence="5" id="KW-0067">ATP-binding</keyword>
<dbReference type="InterPro" id="IPR059000">
    <property type="entry name" value="ATPase_P-type_domA"/>
</dbReference>
<dbReference type="Gene3D" id="3.40.50.1000">
    <property type="entry name" value="HAD superfamily/HAD-like"/>
    <property type="match status" value="1"/>
</dbReference>
<dbReference type="Gene3D" id="1.20.1110.10">
    <property type="entry name" value="Calcium-transporting ATPase, transmembrane domain"/>
    <property type="match status" value="1"/>
</dbReference>
<dbReference type="AlphaFoldDB" id="A0A1H4L0Q3"/>
<keyword evidence="9 10" id="KW-0472">Membrane</keyword>
<dbReference type="GO" id="GO:0005524">
    <property type="term" value="F:ATP binding"/>
    <property type="evidence" value="ECO:0007669"/>
    <property type="project" value="UniProtKB-KW"/>
</dbReference>
<dbReference type="SUPFAM" id="SSF81665">
    <property type="entry name" value="Calcium ATPase, transmembrane domain M"/>
    <property type="match status" value="1"/>
</dbReference>
<gene>
    <name evidence="12" type="ORF">SAMN05443244_1418</name>
</gene>
<reference evidence="12 13" key="1">
    <citation type="submission" date="2016-10" db="EMBL/GenBank/DDBJ databases">
        <authorList>
            <person name="de Groot N.N."/>
        </authorList>
    </citation>
    <scope>NUCLEOTIDE SEQUENCE [LARGE SCALE GENOMIC DNA]</scope>
    <source>
        <strain evidence="12 13">AB35.6</strain>
    </source>
</reference>
<evidence type="ECO:0000256" key="10">
    <source>
        <dbReference type="SAM" id="Phobius"/>
    </source>
</evidence>
<dbReference type="PANTHER" id="PTHR42861">
    <property type="entry name" value="CALCIUM-TRANSPORTING ATPASE"/>
    <property type="match status" value="1"/>
</dbReference>
<dbReference type="InterPro" id="IPR023214">
    <property type="entry name" value="HAD_sf"/>
</dbReference>
<dbReference type="Pfam" id="PF00122">
    <property type="entry name" value="E1-E2_ATPase"/>
    <property type="match status" value="1"/>
</dbReference>
<dbReference type="PROSITE" id="PS00154">
    <property type="entry name" value="ATPASE_E1_E2"/>
    <property type="match status" value="1"/>
</dbReference>
<evidence type="ECO:0000256" key="1">
    <source>
        <dbReference type="ARBA" id="ARBA00004127"/>
    </source>
</evidence>
<evidence type="ECO:0000256" key="9">
    <source>
        <dbReference type="ARBA" id="ARBA00023136"/>
    </source>
</evidence>
<sequence>MTNDPPDLRRLMNSLSLPEVASSLSADVDGGLNSLEAHQRLSRYGANTLRSKEQVSLLRRFLSQFIDPQMYLLLGATVLSVFVSLFRDGRSLPKEALFILAIAVTNAVMGFVQELRAEKALAELKDLQPLTTQVKRDRAILSIPVAEVVPGDLILLTEGHLVPADARLIHSSQLTVTESILTGESDAARKAPGQTASTASLGERTNMLFSGTSVISGEGLALVCATGMHTEIGQIASLIASAPEETTQFQQRLTTLSKQLALAVILVGAVTVVAFAAVVKHPTPALLLNILLFGVSLGVAAAPEALGTIITLALAIGVRRMAKAGVIVRKLNVMDTLGGVDTILCDKTGTLTCN</sequence>
<keyword evidence="2" id="KW-0597">Phosphoprotein</keyword>
<keyword evidence="4" id="KW-0547">Nucleotide-binding</keyword>
<dbReference type="FunFam" id="2.70.150.10:FF:000160">
    <property type="entry name" value="Sarcoplasmic/endoplasmic reticulum calcium ATPase 1"/>
    <property type="match status" value="1"/>
</dbReference>
<organism evidence="12 13">
    <name type="scientific">Terriglobus roseus</name>
    <dbReference type="NCBI Taxonomy" id="392734"/>
    <lineage>
        <taxon>Bacteria</taxon>
        <taxon>Pseudomonadati</taxon>
        <taxon>Acidobacteriota</taxon>
        <taxon>Terriglobia</taxon>
        <taxon>Terriglobales</taxon>
        <taxon>Acidobacteriaceae</taxon>
        <taxon>Terriglobus</taxon>
    </lineage>
</organism>
<dbReference type="InterPro" id="IPR008250">
    <property type="entry name" value="ATPase_P-typ_transduc_dom_A_sf"/>
</dbReference>
<evidence type="ECO:0000256" key="3">
    <source>
        <dbReference type="ARBA" id="ARBA00022692"/>
    </source>
</evidence>